<feature type="compositionally biased region" description="Basic and acidic residues" evidence="3">
    <location>
        <begin position="212"/>
        <end position="228"/>
    </location>
</feature>
<evidence type="ECO:0008006" key="6">
    <source>
        <dbReference type="Google" id="ProtNLM"/>
    </source>
</evidence>
<dbReference type="Proteomes" id="UP000678393">
    <property type="component" value="Unassembled WGS sequence"/>
</dbReference>
<keyword evidence="5" id="KW-1185">Reference proteome</keyword>
<feature type="region of interest" description="Disordered" evidence="3">
    <location>
        <begin position="157"/>
        <end position="179"/>
    </location>
</feature>
<dbReference type="Pfam" id="PF16046">
    <property type="entry name" value="FAM76"/>
    <property type="match status" value="2"/>
</dbReference>
<reference evidence="4" key="1">
    <citation type="submission" date="2021-04" db="EMBL/GenBank/DDBJ databases">
        <authorList>
            <consortium name="Molecular Ecology Group"/>
        </authorList>
    </citation>
    <scope>NUCLEOTIDE SEQUENCE</scope>
</reference>
<dbReference type="EMBL" id="CAJHNH020007079">
    <property type="protein sequence ID" value="CAG5134353.1"/>
    <property type="molecule type" value="Genomic_DNA"/>
</dbReference>
<sequence>MAALFSCTKCHKRYLFEELSKGEQLCKDCRNNFPVVKCTYCRVEFLQNSKGSTSTICAKCAQNVKYYGKPTACENCSILAAFIGNRCQRCVNSEKKWGPPLACEQCKLKCAFSRAEKKKLDGKLMCWLCNEAYRRVLEKTRKTQEIILKTSQSSSSLIDVSSKSNTPTSNGQGVPVNQPVASASFEGMTVLERLTRLATSGGSSRGNTPPVDLEKHAKTDVQESRLAERQQSAPEKGASGEEEEVKEEKEKQRSLHRHHHRKHSQHHHHHSRSKKHHIKDSEGDAGDVKKPKSDKNPADGVSTSTPKSTDGYVSDHGVDSAASENVILITQLREQIESLKKQMVIKDQQLVERDHRITELKVQMCEGETEFRAKVQAMHQSHATAIENCQIKNKELTRQSLLLRKNKKSTDAS</sequence>
<feature type="compositionally biased region" description="Polar residues" evidence="3">
    <location>
        <begin position="197"/>
        <end position="207"/>
    </location>
</feature>
<name>A0A8S3ZXD8_9EUPU</name>
<gene>
    <name evidence="4" type="ORF">CUNI_LOCUS19911</name>
</gene>
<proteinExistence type="inferred from homology"/>
<dbReference type="PANTHER" id="PTHR46176:SF1">
    <property type="entry name" value="LD21662P"/>
    <property type="match status" value="1"/>
</dbReference>
<evidence type="ECO:0000313" key="4">
    <source>
        <dbReference type="EMBL" id="CAG5134353.1"/>
    </source>
</evidence>
<keyword evidence="2" id="KW-0175">Coiled coil</keyword>
<accession>A0A8S3ZXD8</accession>
<dbReference type="GO" id="GO:0016607">
    <property type="term" value="C:nuclear speck"/>
    <property type="evidence" value="ECO:0007669"/>
    <property type="project" value="TreeGrafter"/>
</dbReference>
<comment type="caution">
    <text evidence="4">The sequence shown here is derived from an EMBL/GenBank/DDBJ whole genome shotgun (WGS) entry which is preliminary data.</text>
</comment>
<dbReference type="OrthoDB" id="3689at2759"/>
<feature type="compositionally biased region" description="Basic and acidic residues" evidence="3">
    <location>
        <begin position="279"/>
        <end position="297"/>
    </location>
</feature>
<organism evidence="4 5">
    <name type="scientific">Candidula unifasciata</name>
    <dbReference type="NCBI Taxonomy" id="100452"/>
    <lineage>
        <taxon>Eukaryota</taxon>
        <taxon>Metazoa</taxon>
        <taxon>Spiralia</taxon>
        <taxon>Lophotrochozoa</taxon>
        <taxon>Mollusca</taxon>
        <taxon>Gastropoda</taxon>
        <taxon>Heterobranchia</taxon>
        <taxon>Euthyneura</taxon>
        <taxon>Panpulmonata</taxon>
        <taxon>Eupulmonata</taxon>
        <taxon>Stylommatophora</taxon>
        <taxon>Helicina</taxon>
        <taxon>Helicoidea</taxon>
        <taxon>Geomitridae</taxon>
        <taxon>Candidula</taxon>
    </lineage>
</organism>
<comment type="similarity">
    <text evidence="1">Belongs to the FAM76 family.</text>
</comment>
<evidence type="ECO:0000256" key="2">
    <source>
        <dbReference type="ARBA" id="ARBA00023054"/>
    </source>
</evidence>
<evidence type="ECO:0000256" key="1">
    <source>
        <dbReference type="ARBA" id="ARBA00009097"/>
    </source>
</evidence>
<evidence type="ECO:0000256" key="3">
    <source>
        <dbReference type="SAM" id="MobiDB-lite"/>
    </source>
</evidence>
<dbReference type="PANTHER" id="PTHR46176">
    <property type="entry name" value="LD21662P"/>
    <property type="match status" value="1"/>
</dbReference>
<evidence type="ECO:0000313" key="5">
    <source>
        <dbReference type="Proteomes" id="UP000678393"/>
    </source>
</evidence>
<protein>
    <recommendedName>
        <fullName evidence="6">Protein FAM76A</fullName>
    </recommendedName>
</protein>
<dbReference type="AlphaFoldDB" id="A0A8S3ZXD8"/>
<feature type="compositionally biased region" description="Basic residues" evidence="3">
    <location>
        <begin position="254"/>
        <end position="278"/>
    </location>
</feature>
<feature type="region of interest" description="Disordered" evidence="3">
    <location>
        <begin position="197"/>
        <end position="317"/>
    </location>
</feature>
<dbReference type="InterPro" id="IPR032017">
    <property type="entry name" value="FAM76"/>
</dbReference>